<evidence type="ECO:0000256" key="1">
    <source>
        <dbReference type="SAM" id="Phobius"/>
    </source>
</evidence>
<dbReference type="AlphaFoldDB" id="A0A9D9GRR8"/>
<dbReference type="EMBL" id="JADINH010000003">
    <property type="protein sequence ID" value="MBO8414788.1"/>
    <property type="molecule type" value="Genomic_DNA"/>
</dbReference>
<proteinExistence type="predicted"/>
<feature type="transmembrane region" description="Helical" evidence="1">
    <location>
        <begin position="284"/>
        <end position="305"/>
    </location>
</feature>
<feature type="transmembrane region" description="Helical" evidence="1">
    <location>
        <begin position="38"/>
        <end position="57"/>
    </location>
</feature>
<feature type="transmembrane region" description="Helical" evidence="1">
    <location>
        <begin position="231"/>
        <end position="251"/>
    </location>
</feature>
<accession>A0A9D9GRR8</accession>
<feature type="transmembrane region" description="Helical" evidence="1">
    <location>
        <begin position="100"/>
        <end position="121"/>
    </location>
</feature>
<protein>
    <submittedName>
        <fullName evidence="2">DMT family transporter</fullName>
    </submittedName>
</protein>
<evidence type="ECO:0000313" key="2">
    <source>
        <dbReference type="EMBL" id="MBO8414788.1"/>
    </source>
</evidence>
<dbReference type="Pfam" id="PF04657">
    <property type="entry name" value="DMT_YdcZ"/>
    <property type="match status" value="2"/>
</dbReference>
<comment type="caution">
    <text evidence="2">The sequence shown here is derived from an EMBL/GenBank/DDBJ whole genome shotgun (WGS) entry which is preliminary data.</text>
</comment>
<feature type="transmembrane region" description="Helical" evidence="1">
    <location>
        <begin position="256"/>
        <end position="278"/>
    </location>
</feature>
<organism evidence="2 3">
    <name type="scientific">Candidatus Avisuccinivibrio stercorigallinarum</name>
    <dbReference type="NCBI Taxonomy" id="2840704"/>
    <lineage>
        <taxon>Bacteria</taxon>
        <taxon>Pseudomonadati</taxon>
        <taxon>Pseudomonadota</taxon>
        <taxon>Gammaproteobacteria</taxon>
        <taxon>Aeromonadales</taxon>
        <taxon>Succinivibrionaceae</taxon>
        <taxon>Succinivibrionaceae incertae sedis</taxon>
        <taxon>Candidatus Avisuccinivibrio</taxon>
    </lineage>
</organism>
<feature type="transmembrane region" description="Helical" evidence="1">
    <location>
        <begin position="165"/>
        <end position="183"/>
    </location>
</feature>
<dbReference type="InterPro" id="IPR006750">
    <property type="entry name" value="YdcZ"/>
</dbReference>
<evidence type="ECO:0000313" key="3">
    <source>
        <dbReference type="Proteomes" id="UP000823631"/>
    </source>
</evidence>
<feature type="transmembrane region" description="Helical" evidence="1">
    <location>
        <begin position="77"/>
        <end position="94"/>
    </location>
</feature>
<keyword evidence="1" id="KW-0472">Membrane</keyword>
<dbReference type="Proteomes" id="UP000823631">
    <property type="component" value="Unassembled WGS sequence"/>
</dbReference>
<reference evidence="2" key="2">
    <citation type="journal article" date="2021" name="PeerJ">
        <title>Extensive microbial diversity within the chicken gut microbiome revealed by metagenomics and culture.</title>
        <authorList>
            <person name="Gilroy R."/>
            <person name="Ravi A."/>
            <person name="Getino M."/>
            <person name="Pursley I."/>
            <person name="Horton D.L."/>
            <person name="Alikhan N.F."/>
            <person name="Baker D."/>
            <person name="Gharbi K."/>
            <person name="Hall N."/>
            <person name="Watson M."/>
            <person name="Adriaenssens E.M."/>
            <person name="Foster-Nyarko E."/>
            <person name="Jarju S."/>
            <person name="Secka A."/>
            <person name="Antonio M."/>
            <person name="Oren A."/>
            <person name="Chaudhuri R.R."/>
            <person name="La Ragione R."/>
            <person name="Hildebrand F."/>
            <person name="Pallen M.J."/>
        </authorList>
    </citation>
    <scope>NUCLEOTIDE SEQUENCE</scope>
    <source>
        <strain evidence="2">17213</strain>
    </source>
</reference>
<feature type="transmembrane region" description="Helical" evidence="1">
    <location>
        <begin position="195"/>
        <end position="219"/>
    </location>
</feature>
<dbReference type="PANTHER" id="PTHR34821">
    <property type="entry name" value="INNER MEMBRANE PROTEIN YDCZ"/>
    <property type="match status" value="1"/>
</dbReference>
<keyword evidence="1" id="KW-0812">Transmembrane</keyword>
<sequence>MNKASVPLFMLATVLAGMLSPMQSAVNGQLGKFLGDGNACAVISFASGLVVMFFIIISRKKTREQFASIPRLIKSRAIAPWNWFAGLCGAMVVFSEGASASTLGVATFQTALISALILSGLLCDRFGIGVKEKKYLTPQRLLGALLAIIATIFVVSPQWESPHVLVLAVLPFLAGLLAGWQPAGNSAVGEATGSMLVSITWNFIVGFTVLTIALIIRIALGHVTLTLPDTWWMYLGGPLGLMSIGLMALLVRGIGLLLLGVASTAGQLLGSVLIDLAIPALGNTVYLATIIGTLFALAGAVCAAVPNKKERGQALASAQA</sequence>
<gene>
    <name evidence="2" type="ORF">IAB19_00190</name>
</gene>
<reference evidence="2" key="1">
    <citation type="submission" date="2020-10" db="EMBL/GenBank/DDBJ databases">
        <authorList>
            <person name="Gilroy R."/>
        </authorList>
    </citation>
    <scope>NUCLEOTIDE SEQUENCE</scope>
    <source>
        <strain evidence="2">17213</strain>
    </source>
</reference>
<feature type="transmembrane region" description="Helical" evidence="1">
    <location>
        <begin position="141"/>
        <end position="159"/>
    </location>
</feature>
<keyword evidence="1" id="KW-1133">Transmembrane helix</keyword>
<dbReference type="PANTHER" id="PTHR34821:SF2">
    <property type="entry name" value="INNER MEMBRANE PROTEIN YDCZ"/>
    <property type="match status" value="1"/>
</dbReference>
<dbReference type="GO" id="GO:0005886">
    <property type="term" value="C:plasma membrane"/>
    <property type="evidence" value="ECO:0007669"/>
    <property type="project" value="TreeGrafter"/>
</dbReference>
<name>A0A9D9GRR8_9GAMM</name>